<evidence type="ECO:0000313" key="3">
    <source>
        <dbReference type="Proteomes" id="UP000221024"/>
    </source>
</evidence>
<sequence length="150" mass="14914">MAGCASGDTAPDAPSQTTHGAAVDAGSAVPVQRVAASPAQFADQTVVLEGRVSAVCERKGCWLALSTGADTPPLRVEVARTDAGEYAFTVPTTASGWAAVQGRLVAQSPPSHDGHGDGAEAPKSDAAANDATGSSYHLIADGVRLTASDG</sequence>
<organism evidence="2 3">
    <name type="scientific">Longimonas halophila</name>
    <dbReference type="NCBI Taxonomy" id="1469170"/>
    <lineage>
        <taxon>Bacteria</taxon>
        <taxon>Pseudomonadati</taxon>
        <taxon>Rhodothermota</taxon>
        <taxon>Rhodothermia</taxon>
        <taxon>Rhodothermales</taxon>
        <taxon>Salisaetaceae</taxon>
        <taxon>Longimonas</taxon>
    </lineage>
</organism>
<reference evidence="2 3" key="1">
    <citation type="submission" date="2017-10" db="EMBL/GenBank/DDBJ databases">
        <title>Draft genome of Longimonas halophila.</title>
        <authorList>
            <person name="Goh K.M."/>
            <person name="Shamsir M.S."/>
            <person name="Lim S.W."/>
        </authorList>
    </citation>
    <scope>NUCLEOTIDE SEQUENCE [LARGE SCALE GENOMIC DNA]</scope>
    <source>
        <strain evidence="2 3">KCTC 42399</strain>
    </source>
</reference>
<proteinExistence type="predicted"/>
<accession>A0A2H3NRT3</accession>
<dbReference type="Pfam" id="PF16267">
    <property type="entry name" value="DUF4920"/>
    <property type="match status" value="1"/>
</dbReference>
<feature type="region of interest" description="Disordered" evidence="1">
    <location>
        <begin position="1"/>
        <end position="22"/>
    </location>
</feature>
<dbReference type="Proteomes" id="UP000221024">
    <property type="component" value="Unassembled WGS sequence"/>
</dbReference>
<evidence type="ECO:0000256" key="1">
    <source>
        <dbReference type="SAM" id="MobiDB-lite"/>
    </source>
</evidence>
<protein>
    <submittedName>
        <fullName evidence="2">DUF4920 domain-containing protein</fullName>
    </submittedName>
</protein>
<gene>
    <name evidence="2" type="ORF">CRI93_02775</name>
</gene>
<feature type="compositionally biased region" description="Basic and acidic residues" evidence="1">
    <location>
        <begin position="112"/>
        <end position="123"/>
    </location>
</feature>
<evidence type="ECO:0000313" key="2">
    <source>
        <dbReference type="EMBL" id="PEN08699.1"/>
    </source>
</evidence>
<feature type="region of interest" description="Disordered" evidence="1">
    <location>
        <begin position="104"/>
        <end position="132"/>
    </location>
</feature>
<dbReference type="InterPro" id="IPR032577">
    <property type="entry name" value="DUF4920"/>
</dbReference>
<name>A0A2H3NRT3_9BACT</name>
<dbReference type="AlphaFoldDB" id="A0A2H3NRT3"/>
<keyword evidence="3" id="KW-1185">Reference proteome</keyword>
<comment type="caution">
    <text evidence="2">The sequence shown here is derived from an EMBL/GenBank/DDBJ whole genome shotgun (WGS) entry which is preliminary data.</text>
</comment>
<dbReference type="EMBL" id="PDEP01000002">
    <property type="protein sequence ID" value="PEN08699.1"/>
    <property type="molecule type" value="Genomic_DNA"/>
</dbReference>